<evidence type="ECO:0000259" key="1">
    <source>
        <dbReference type="Pfam" id="PF04480"/>
    </source>
</evidence>
<reference evidence="2 3" key="1">
    <citation type="submission" date="2020-08" db="EMBL/GenBank/DDBJ databases">
        <title>Genome public.</title>
        <authorList>
            <person name="Liu C."/>
            <person name="Sun Q."/>
        </authorList>
    </citation>
    <scope>NUCLEOTIDE SEQUENCE [LARGE SCALE GENOMIC DNA]</scope>
    <source>
        <strain evidence="2 3">NSJ-56</strain>
    </source>
</reference>
<dbReference type="PANTHER" id="PTHR38590:SF1">
    <property type="entry name" value="BLL0828 PROTEIN"/>
    <property type="match status" value="1"/>
</dbReference>
<accession>A0ABR7CVP2</accession>
<sequence>MTTTPRPYQNSKKHKFLRQELRNNSTLAEKILWQYLSKKQVNKFKFRRQHGIGSYILDFYCPIARLGIELDGKVHEDVIRQEYDLEREEYLKEIAKIRIIHFDNEDILYHTEAVIEEIQRQLENRSK</sequence>
<evidence type="ECO:0000313" key="2">
    <source>
        <dbReference type="EMBL" id="MBC5619743.1"/>
    </source>
</evidence>
<dbReference type="EMBL" id="JACOOH010000001">
    <property type="protein sequence ID" value="MBC5619743.1"/>
    <property type="molecule type" value="Genomic_DNA"/>
</dbReference>
<keyword evidence="3" id="KW-1185">Reference proteome</keyword>
<dbReference type="InterPro" id="IPR011335">
    <property type="entry name" value="Restrct_endonuc-II-like"/>
</dbReference>
<dbReference type="GO" id="GO:0004519">
    <property type="term" value="F:endonuclease activity"/>
    <property type="evidence" value="ECO:0007669"/>
    <property type="project" value="UniProtKB-KW"/>
</dbReference>
<feature type="domain" description="DUF559" evidence="1">
    <location>
        <begin position="15"/>
        <end position="123"/>
    </location>
</feature>
<dbReference type="SUPFAM" id="SSF52980">
    <property type="entry name" value="Restriction endonuclease-like"/>
    <property type="match status" value="1"/>
</dbReference>
<comment type="caution">
    <text evidence="2">The sequence shown here is derived from an EMBL/GenBank/DDBJ whole genome shotgun (WGS) entry which is preliminary data.</text>
</comment>
<dbReference type="Pfam" id="PF04480">
    <property type="entry name" value="DUF559"/>
    <property type="match status" value="1"/>
</dbReference>
<protein>
    <submittedName>
        <fullName evidence="2">Endonuclease domain-containing protein</fullName>
    </submittedName>
</protein>
<dbReference type="PANTHER" id="PTHR38590">
    <property type="entry name" value="BLL0828 PROTEIN"/>
    <property type="match status" value="1"/>
</dbReference>
<dbReference type="Proteomes" id="UP000646484">
    <property type="component" value="Unassembled WGS sequence"/>
</dbReference>
<evidence type="ECO:0000313" key="3">
    <source>
        <dbReference type="Proteomes" id="UP000646484"/>
    </source>
</evidence>
<dbReference type="InterPro" id="IPR047216">
    <property type="entry name" value="Endonuclease_DUF559_bact"/>
</dbReference>
<keyword evidence="2" id="KW-0540">Nuclease</keyword>
<keyword evidence="2" id="KW-0378">Hydrolase</keyword>
<gene>
    <name evidence="2" type="ORF">H8S64_01380</name>
</gene>
<name>A0ABR7CVP2_9BACT</name>
<proteinExistence type="predicted"/>
<dbReference type="CDD" id="cd01038">
    <property type="entry name" value="Endonuclease_DUF559"/>
    <property type="match status" value="1"/>
</dbReference>
<dbReference type="InterPro" id="IPR007569">
    <property type="entry name" value="DUF559"/>
</dbReference>
<dbReference type="RefSeq" id="WP_186974649.1">
    <property type="nucleotide sequence ID" value="NZ_JACOOH010000001.1"/>
</dbReference>
<organism evidence="2 3">
    <name type="scientific">Butyricimonas hominis</name>
    <dbReference type="NCBI Taxonomy" id="2763032"/>
    <lineage>
        <taxon>Bacteria</taxon>
        <taxon>Pseudomonadati</taxon>
        <taxon>Bacteroidota</taxon>
        <taxon>Bacteroidia</taxon>
        <taxon>Bacteroidales</taxon>
        <taxon>Odoribacteraceae</taxon>
        <taxon>Butyricimonas</taxon>
    </lineage>
</organism>
<dbReference type="Gene3D" id="3.40.960.10">
    <property type="entry name" value="VSR Endonuclease"/>
    <property type="match status" value="1"/>
</dbReference>
<keyword evidence="2" id="KW-0255">Endonuclease</keyword>